<name>A0A517X0I0_9PLAN</name>
<dbReference type="InterPro" id="IPR005650">
    <property type="entry name" value="BlaI_family"/>
</dbReference>
<dbReference type="InterPro" id="IPR036388">
    <property type="entry name" value="WH-like_DNA-bd_sf"/>
</dbReference>
<dbReference type="GO" id="GO:0045892">
    <property type="term" value="P:negative regulation of DNA-templated transcription"/>
    <property type="evidence" value="ECO:0007669"/>
    <property type="project" value="InterPro"/>
</dbReference>
<keyword evidence="6" id="KW-1185">Reference proteome</keyword>
<reference evidence="5 6" key="1">
    <citation type="submission" date="2019-03" db="EMBL/GenBank/DDBJ databases">
        <title>Deep-cultivation of Planctomycetes and their phenomic and genomic characterization uncovers novel biology.</title>
        <authorList>
            <person name="Wiegand S."/>
            <person name="Jogler M."/>
            <person name="Boedeker C."/>
            <person name="Pinto D."/>
            <person name="Vollmers J."/>
            <person name="Rivas-Marin E."/>
            <person name="Kohn T."/>
            <person name="Peeters S.H."/>
            <person name="Heuer A."/>
            <person name="Rast P."/>
            <person name="Oberbeckmann S."/>
            <person name="Bunk B."/>
            <person name="Jeske O."/>
            <person name="Meyerdierks A."/>
            <person name="Storesund J.E."/>
            <person name="Kallscheuer N."/>
            <person name="Luecker S."/>
            <person name="Lage O.M."/>
            <person name="Pohl T."/>
            <person name="Merkel B.J."/>
            <person name="Hornburger P."/>
            <person name="Mueller R.-W."/>
            <person name="Bruemmer F."/>
            <person name="Labrenz M."/>
            <person name="Spormann A.M."/>
            <person name="Op den Camp H."/>
            <person name="Overmann J."/>
            <person name="Amann R."/>
            <person name="Jetten M.S.M."/>
            <person name="Mascher T."/>
            <person name="Medema M.H."/>
            <person name="Devos D.P."/>
            <person name="Kaster A.-K."/>
            <person name="Ovreas L."/>
            <person name="Rohde M."/>
            <person name="Galperin M.Y."/>
            <person name="Jogler C."/>
        </authorList>
    </citation>
    <scope>NUCLEOTIDE SEQUENCE [LARGE SCALE GENOMIC DNA]</scope>
    <source>
        <strain evidence="5 6">V202</strain>
    </source>
</reference>
<dbReference type="EMBL" id="CP037422">
    <property type="protein sequence ID" value="QDU11015.1"/>
    <property type="molecule type" value="Genomic_DNA"/>
</dbReference>
<keyword evidence="3" id="KW-0238">DNA-binding</keyword>
<protein>
    <submittedName>
        <fullName evidence="5">Transcriptional regulator BlaI</fullName>
    </submittedName>
</protein>
<dbReference type="InterPro" id="IPR036390">
    <property type="entry name" value="WH_DNA-bd_sf"/>
</dbReference>
<dbReference type="PIRSF" id="PIRSF019455">
    <property type="entry name" value="CopR_AtkY"/>
    <property type="match status" value="1"/>
</dbReference>
<keyword evidence="2" id="KW-0805">Transcription regulation</keyword>
<dbReference type="Gene3D" id="1.10.4040.10">
    <property type="entry name" value="Penicillinase repressor domain"/>
    <property type="match status" value="1"/>
</dbReference>
<keyword evidence="4" id="KW-0804">Transcription</keyword>
<evidence type="ECO:0000313" key="6">
    <source>
        <dbReference type="Proteomes" id="UP000318384"/>
    </source>
</evidence>
<dbReference type="OrthoDB" id="280196at2"/>
<evidence type="ECO:0000256" key="3">
    <source>
        <dbReference type="ARBA" id="ARBA00023125"/>
    </source>
</evidence>
<dbReference type="GO" id="GO:0003677">
    <property type="term" value="F:DNA binding"/>
    <property type="evidence" value="ECO:0007669"/>
    <property type="project" value="UniProtKB-KW"/>
</dbReference>
<evidence type="ECO:0000256" key="2">
    <source>
        <dbReference type="ARBA" id="ARBA00023015"/>
    </source>
</evidence>
<evidence type="ECO:0000256" key="4">
    <source>
        <dbReference type="ARBA" id="ARBA00023163"/>
    </source>
</evidence>
<dbReference type="SUPFAM" id="SSF46785">
    <property type="entry name" value="Winged helix' DNA-binding domain"/>
    <property type="match status" value="1"/>
</dbReference>
<gene>
    <name evidence="5" type="primary">blaI_5</name>
    <name evidence="5" type="ORF">V202x_44310</name>
</gene>
<dbReference type="Pfam" id="PF03965">
    <property type="entry name" value="Penicillinase_R"/>
    <property type="match status" value="1"/>
</dbReference>
<organism evidence="5 6">
    <name type="scientific">Gimesia aquarii</name>
    <dbReference type="NCBI Taxonomy" id="2527964"/>
    <lineage>
        <taxon>Bacteria</taxon>
        <taxon>Pseudomonadati</taxon>
        <taxon>Planctomycetota</taxon>
        <taxon>Planctomycetia</taxon>
        <taxon>Planctomycetales</taxon>
        <taxon>Planctomycetaceae</taxon>
        <taxon>Gimesia</taxon>
    </lineage>
</organism>
<dbReference type="RefSeq" id="WP_145178869.1">
    <property type="nucleotide sequence ID" value="NZ_CP037422.1"/>
</dbReference>
<evidence type="ECO:0000256" key="1">
    <source>
        <dbReference type="ARBA" id="ARBA00011046"/>
    </source>
</evidence>
<proteinExistence type="inferred from homology"/>
<dbReference type="Gene3D" id="1.10.10.10">
    <property type="entry name" value="Winged helix-like DNA-binding domain superfamily/Winged helix DNA-binding domain"/>
    <property type="match status" value="1"/>
</dbReference>
<dbReference type="Proteomes" id="UP000318384">
    <property type="component" value="Chromosome"/>
</dbReference>
<comment type="similarity">
    <text evidence="1">Belongs to the BlaI transcriptional regulatory family.</text>
</comment>
<sequence length="132" mass="15582">MARPKAKELTERELELMHVFWDRNQSETETELTVSDVRDALQKKGRDLAYTTVATLVRILMEKDFLEQTNEERPFLYRTVRSFDEVSGSMLGDMIQKVFGGSREKLLVRLMEERRLTKKELKALEEILREKS</sequence>
<dbReference type="AlphaFoldDB" id="A0A517X0I0"/>
<evidence type="ECO:0000313" key="5">
    <source>
        <dbReference type="EMBL" id="QDU11015.1"/>
    </source>
</evidence>
<accession>A0A517X0I0</accession>